<comment type="caution">
    <text evidence="2">The sequence shown here is derived from an EMBL/GenBank/DDBJ whole genome shotgun (WGS) entry which is preliminary data.</text>
</comment>
<keyword evidence="1" id="KW-0812">Transmembrane</keyword>
<dbReference type="Proteomes" id="UP001459277">
    <property type="component" value="Unassembled WGS sequence"/>
</dbReference>
<evidence type="ECO:0000256" key="1">
    <source>
        <dbReference type="SAM" id="Phobius"/>
    </source>
</evidence>
<keyword evidence="1" id="KW-0472">Membrane</keyword>
<name>A0AAW2E1Q0_9ROSI</name>
<reference evidence="2 3" key="1">
    <citation type="submission" date="2024-01" db="EMBL/GenBank/DDBJ databases">
        <title>A telomere-to-telomere, gap-free genome of sweet tea (Lithocarpus litseifolius).</title>
        <authorList>
            <person name="Zhou J."/>
        </authorList>
    </citation>
    <scope>NUCLEOTIDE SEQUENCE [LARGE SCALE GENOMIC DNA]</scope>
    <source>
        <strain evidence="2">Zhou-2022a</strain>
        <tissue evidence="2">Leaf</tissue>
    </source>
</reference>
<organism evidence="2 3">
    <name type="scientific">Lithocarpus litseifolius</name>
    <dbReference type="NCBI Taxonomy" id="425828"/>
    <lineage>
        <taxon>Eukaryota</taxon>
        <taxon>Viridiplantae</taxon>
        <taxon>Streptophyta</taxon>
        <taxon>Embryophyta</taxon>
        <taxon>Tracheophyta</taxon>
        <taxon>Spermatophyta</taxon>
        <taxon>Magnoliopsida</taxon>
        <taxon>eudicotyledons</taxon>
        <taxon>Gunneridae</taxon>
        <taxon>Pentapetalae</taxon>
        <taxon>rosids</taxon>
        <taxon>fabids</taxon>
        <taxon>Fagales</taxon>
        <taxon>Fagaceae</taxon>
        <taxon>Lithocarpus</taxon>
    </lineage>
</organism>
<dbReference type="EMBL" id="JAZDWU010000001">
    <property type="protein sequence ID" value="KAL0016007.1"/>
    <property type="molecule type" value="Genomic_DNA"/>
</dbReference>
<sequence length="141" mass="15880">MMDTSQIILLEDELNGCIVDQQEEAQVEPAHGSPNKSNTPSRYSKEIVEVLEIVLEDEFIGWITDLQEETKYLEDKRVRFKLDSAAKASNHPKPQIKDPLLQQGDIKIARSKWSAARFAGAALFGLNFRIGYLLMLAVMSS</sequence>
<gene>
    <name evidence="2" type="ORF">SO802_003076</name>
</gene>
<keyword evidence="3" id="KW-1185">Reference proteome</keyword>
<keyword evidence="1" id="KW-1133">Transmembrane helix</keyword>
<proteinExistence type="predicted"/>
<evidence type="ECO:0000313" key="3">
    <source>
        <dbReference type="Proteomes" id="UP001459277"/>
    </source>
</evidence>
<evidence type="ECO:0000313" key="2">
    <source>
        <dbReference type="EMBL" id="KAL0016007.1"/>
    </source>
</evidence>
<accession>A0AAW2E1Q0</accession>
<dbReference type="AlphaFoldDB" id="A0AAW2E1Q0"/>
<protein>
    <submittedName>
        <fullName evidence="2">Uncharacterized protein</fullName>
    </submittedName>
</protein>
<feature type="transmembrane region" description="Helical" evidence="1">
    <location>
        <begin position="118"/>
        <end position="139"/>
    </location>
</feature>